<gene>
    <name evidence="1" type="ORF">Tci_029220</name>
</gene>
<organism evidence="1">
    <name type="scientific">Tanacetum cinerariifolium</name>
    <name type="common">Dalmatian daisy</name>
    <name type="synonym">Chrysanthemum cinerariifolium</name>
    <dbReference type="NCBI Taxonomy" id="118510"/>
    <lineage>
        <taxon>Eukaryota</taxon>
        <taxon>Viridiplantae</taxon>
        <taxon>Streptophyta</taxon>
        <taxon>Embryophyta</taxon>
        <taxon>Tracheophyta</taxon>
        <taxon>Spermatophyta</taxon>
        <taxon>Magnoliopsida</taxon>
        <taxon>eudicotyledons</taxon>
        <taxon>Gunneridae</taxon>
        <taxon>Pentapetalae</taxon>
        <taxon>asterids</taxon>
        <taxon>campanulids</taxon>
        <taxon>Asterales</taxon>
        <taxon>Asteraceae</taxon>
        <taxon>Asteroideae</taxon>
        <taxon>Anthemideae</taxon>
        <taxon>Anthemidinae</taxon>
        <taxon>Tanacetum</taxon>
    </lineage>
</organism>
<accession>A0A6L2L9D6</accession>
<dbReference type="EMBL" id="BKCJ010003797">
    <property type="protein sequence ID" value="GEU57242.1"/>
    <property type="molecule type" value="Genomic_DNA"/>
</dbReference>
<dbReference type="AlphaFoldDB" id="A0A6L2L9D6"/>
<evidence type="ECO:0000313" key="1">
    <source>
        <dbReference type="EMBL" id="GEU57242.1"/>
    </source>
</evidence>
<proteinExistence type="predicted"/>
<name>A0A6L2L9D6_TANCI</name>
<sequence length="117" mass="13305">MQPLLLRFETLHFRFCHAHDLCHEKLVFGPNFGSSGDLEINKNLSPGTIEQAVLEDWFTRSTSSAFVHRFYKLCCFTPKLDSFLRGTSRGSTPTIMDAMTVYWEIGKTDQGLSTSHT</sequence>
<reference evidence="1" key="1">
    <citation type="journal article" date="2019" name="Sci. Rep.">
        <title>Draft genome of Tanacetum cinerariifolium, the natural source of mosquito coil.</title>
        <authorList>
            <person name="Yamashiro T."/>
            <person name="Shiraishi A."/>
            <person name="Satake H."/>
            <person name="Nakayama K."/>
        </authorList>
    </citation>
    <scope>NUCLEOTIDE SEQUENCE</scope>
</reference>
<protein>
    <submittedName>
        <fullName evidence="1">Uncharacterized protein</fullName>
    </submittedName>
</protein>
<comment type="caution">
    <text evidence="1">The sequence shown here is derived from an EMBL/GenBank/DDBJ whole genome shotgun (WGS) entry which is preliminary data.</text>
</comment>